<dbReference type="Proteomes" id="UP000007488">
    <property type="component" value="Chromosome"/>
</dbReference>
<name>F0SV93_SYNGF</name>
<evidence type="ECO:0000313" key="2">
    <source>
        <dbReference type="Proteomes" id="UP000007488"/>
    </source>
</evidence>
<reference evidence="2" key="2">
    <citation type="submission" date="2011-02" db="EMBL/GenBank/DDBJ databases">
        <title>The complete genome of Syntrophobotulus glycolicus DSM 8271.</title>
        <authorList>
            <person name="Lucas S."/>
            <person name="Copeland A."/>
            <person name="Lapidus A."/>
            <person name="Bruce D."/>
            <person name="Goodwin L."/>
            <person name="Pitluck S."/>
            <person name="Kyrpides N."/>
            <person name="Mavromatis K."/>
            <person name="Pagani I."/>
            <person name="Ivanova N."/>
            <person name="Mikhailova N."/>
            <person name="Chertkov O."/>
            <person name="Held B."/>
            <person name="Detter J.C."/>
            <person name="Tapia R."/>
            <person name="Han C."/>
            <person name="Land M."/>
            <person name="Hauser L."/>
            <person name="Markowitz V."/>
            <person name="Cheng J.-F."/>
            <person name="Hugenholtz P."/>
            <person name="Woyke T."/>
            <person name="Wu D."/>
            <person name="Spring S."/>
            <person name="Schroeder M."/>
            <person name="Brambilla E."/>
            <person name="Klenk H.-P."/>
            <person name="Eisen J.A."/>
        </authorList>
    </citation>
    <scope>NUCLEOTIDE SEQUENCE [LARGE SCALE GENOMIC DNA]</scope>
    <source>
        <strain evidence="2">DSM 8271 / FlGlyR</strain>
    </source>
</reference>
<dbReference type="KEGG" id="sgy:Sgly_1282"/>
<proteinExistence type="predicted"/>
<accession>F0SV93</accession>
<dbReference type="eggNOG" id="COG1595">
    <property type="taxonomic scope" value="Bacteria"/>
</dbReference>
<protein>
    <submittedName>
        <fullName evidence="1">RNA polymerase, sigma-24 subunit, ECF subfamily</fullName>
    </submittedName>
</protein>
<gene>
    <name evidence="1" type="ordered locus">Sgly_1282</name>
</gene>
<evidence type="ECO:0000313" key="1">
    <source>
        <dbReference type="EMBL" id="ADY55593.1"/>
    </source>
</evidence>
<sequence length="40" mass="4943">MIMMIIEELENDDDKIFIVNLYRDYYGLVRKTVYNIINDR</sequence>
<reference evidence="1 2" key="1">
    <citation type="journal article" date="2011" name="Stand. Genomic Sci.">
        <title>Complete genome sequence of Syntrophobotulus glycolicus type strain (FlGlyR).</title>
        <authorList>
            <person name="Han C."/>
            <person name="Mwirichia R."/>
            <person name="Chertkov O."/>
            <person name="Held B."/>
            <person name="Lapidus A."/>
            <person name="Nolan M."/>
            <person name="Lucas S."/>
            <person name="Hammon N."/>
            <person name="Deshpande S."/>
            <person name="Cheng J.F."/>
            <person name="Tapia R."/>
            <person name="Goodwin L."/>
            <person name="Pitluck S."/>
            <person name="Huntemann M."/>
            <person name="Liolios K."/>
            <person name="Ivanova N."/>
            <person name="Pagani I."/>
            <person name="Mavromatis K."/>
            <person name="Ovchinikova G."/>
            <person name="Pati A."/>
            <person name="Chen A."/>
            <person name="Palaniappan K."/>
            <person name="Land M."/>
            <person name="Hauser L."/>
            <person name="Brambilla E.M."/>
            <person name="Rohde M."/>
            <person name="Spring S."/>
            <person name="Sikorski J."/>
            <person name="Goker M."/>
            <person name="Woyke T."/>
            <person name="Bristow J."/>
            <person name="Eisen J.A."/>
            <person name="Markowitz V."/>
            <person name="Hugenholtz P."/>
            <person name="Kyrpides N.C."/>
            <person name="Klenk H.P."/>
            <person name="Detter J.C."/>
        </authorList>
    </citation>
    <scope>NUCLEOTIDE SEQUENCE [LARGE SCALE GENOMIC DNA]</scope>
    <source>
        <strain evidence="2">DSM 8271 / FlGlyR</strain>
    </source>
</reference>
<keyword evidence="2" id="KW-1185">Reference proteome</keyword>
<dbReference type="EMBL" id="CP002547">
    <property type="protein sequence ID" value="ADY55593.1"/>
    <property type="molecule type" value="Genomic_DNA"/>
</dbReference>
<dbReference type="HOGENOM" id="CLU_3297662_0_0_9"/>
<dbReference type="RefSeq" id="WP_013624463.1">
    <property type="nucleotide sequence ID" value="NC_015172.1"/>
</dbReference>
<dbReference type="AlphaFoldDB" id="F0SV93"/>
<organism evidence="1 2">
    <name type="scientific">Syntrophobotulus glycolicus (strain DSM 8271 / FlGlyR)</name>
    <dbReference type="NCBI Taxonomy" id="645991"/>
    <lineage>
        <taxon>Bacteria</taxon>
        <taxon>Bacillati</taxon>
        <taxon>Bacillota</taxon>
        <taxon>Clostridia</taxon>
        <taxon>Eubacteriales</taxon>
        <taxon>Desulfitobacteriaceae</taxon>
        <taxon>Syntrophobotulus</taxon>
    </lineage>
</organism>